<feature type="domain" description="YdhG-like" evidence="1">
    <location>
        <begin position="19"/>
        <end position="135"/>
    </location>
</feature>
<dbReference type="KEGG" id="anp:FK178_02320"/>
<dbReference type="EMBL" id="CP042476">
    <property type="protein sequence ID" value="QED36619.1"/>
    <property type="molecule type" value="Genomic_DNA"/>
</dbReference>
<gene>
    <name evidence="2" type="ORF">FK178_02320</name>
</gene>
<evidence type="ECO:0000313" key="3">
    <source>
        <dbReference type="Proteomes" id="UP000321954"/>
    </source>
</evidence>
<evidence type="ECO:0000259" key="1">
    <source>
        <dbReference type="Pfam" id="PF08818"/>
    </source>
</evidence>
<sequence length="151" mass="17376">MKIDANSPEDYISKIPEDRREAMAQLRQTILTNLPPGFEETMNYGMIGYVIPHSNYPAGYHCDPSMPLPFLNIASQKNFIGLYHMGLYADDKLLDWFQEEYPKYCKSKPDMGKSCIRFKKTNDIPLELIGELCKKMTPGEWIAKYEGVTKP</sequence>
<dbReference type="SUPFAM" id="SSF159888">
    <property type="entry name" value="YdhG-like"/>
    <property type="match status" value="1"/>
</dbReference>
<name>A0A5B8YLL6_9FLAO</name>
<accession>A0A5B8YLL6</accession>
<organism evidence="2 3">
    <name type="scientific">Antarcticibacterium arcticum</name>
    <dbReference type="NCBI Taxonomy" id="2585771"/>
    <lineage>
        <taxon>Bacteria</taxon>
        <taxon>Pseudomonadati</taxon>
        <taxon>Bacteroidota</taxon>
        <taxon>Flavobacteriia</taxon>
        <taxon>Flavobacteriales</taxon>
        <taxon>Flavobacteriaceae</taxon>
        <taxon>Antarcticibacterium</taxon>
    </lineage>
</organism>
<reference evidence="2 3" key="1">
    <citation type="submission" date="2019-08" db="EMBL/GenBank/DDBJ databases">
        <title>Antarcticibacterium arcticum sp. nov., a bacterium isolated from marine sediment of the Canadian Beaufort Sea.</title>
        <authorList>
            <person name="Lee Y.M."/>
            <person name="Baek K."/>
            <person name="Lee D.-H."/>
            <person name="Shin S.C."/>
            <person name="Jin Y.K."/>
            <person name="Park Y."/>
        </authorList>
    </citation>
    <scope>NUCLEOTIDE SEQUENCE [LARGE SCALE GENOMIC DNA]</scope>
    <source>
        <strain evidence="2 3">PAMC 28998</strain>
    </source>
</reference>
<dbReference type="Pfam" id="PF08818">
    <property type="entry name" value="DUF1801"/>
    <property type="match status" value="1"/>
</dbReference>
<dbReference type="AlphaFoldDB" id="A0A5B8YLL6"/>
<dbReference type="Gene3D" id="3.90.1150.200">
    <property type="match status" value="1"/>
</dbReference>
<dbReference type="InterPro" id="IPR014922">
    <property type="entry name" value="YdhG-like"/>
</dbReference>
<evidence type="ECO:0000313" key="2">
    <source>
        <dbReference type="EMBL" id="QED36619.1"/>
    </source>
</evidence>
<keyword evidence="3" id="KW-1185">Reference proteome</keyword>
<dbReference type="RefSeq" id="WP_146830609.1">
    <property type="nucleotide sequence ID" value="NZ_CP042476.1"/>
</dbReference>
<protein>
    <submittedName>
        <fullName evidence="2">DUF1801 domain-containing protein</fullName>
    </submittedName>
</protein>
<proteinExistence type="predicted"/>
<dbReference type="OrthoDB" id="9813231at2"/>
<dbReference type="Proteomes" id="UP000321954">
    <property type="component" value="Chromosome"/>
</dbReference>